<name>A0A1E1WWQ2_9ACAR</name>
<reference evidence="1" key="1">
    <citation type="journal article" date="2017" name="Front. Cell. Infect. Microbiol.">
        <title>The Distinct Transcriptional Response of the Midgut of Amblyomma sculptum and Amblyomma aureolatum Ticks to Rickettsia rickettsii Correlates to Their Differences in Susceptibility to Infection.</title>
        <authorList>
            <person name="Martins L.A."/>
            <person name="Galletti M.F.B.M."/>
            <person name="Ribeiro J.M."/>
            <person name="Fujita A."/>
            <person name="Costa F.B."/>
            <person name="Labruna M.B."/>
            <person name="Daffre S."/>
            <person name="Fogaca A.C."/>
        </authorList>
    </citation>
    <scope>NUCLEOTIDE SEQUENCE</scope>
</reference>
<organism evidence="1">
    <name type="scientific">Amblyomma aureolatum</name>
    <dbReference type="NCBI Taxonomy" id="187763"/>
    <lineage>
        <taxon>Eukaryota</taxon>
        <taxon>Metazoa</taxon>
        <taxon>Ecdysozoa</taxon>
        <taxon>Arthropoda</taxon>
        <taxon>Chelicerata</taxon>
        <taxon>Arachnida</taxon>
        <taxon>Acari</taxon>
        <taxon>Parasitiformes</taxon>
        <taxon>Ixodida</taxon>
        <taxon>Ixodoidea</taxon>
        <taxon>Ixodidae</taxon>
        <taxon>Amblyomminae</taxon>
        <taxon>Amblyomma</taxon>
    </lineage>
</organism>
<protein>
    <submittedName>
        <fullName evidence="1">Uncharacterized protein</fullName>
    </submittedName>
</protein>
<feature type="non-terminal residue" evidence="1">
    <location>
        <position position="1"/>
    </location>
</feature>
<feature type="non-terminal residue" evidence="1">
    <location>
        <position position="101"/>
    </location>
</feature>
<evidence type="ECO:0000313" key="1">
    <source>
        <dbReference type="EMBL" id="JAT91459.1"/>
    </source>
</evidence>
<accession>A0A1E1WWQ2</accession>
<proteinExistence type="evidence at transcript level"/>
<dbReference type="AlphaFoldDB" id="A0A1E1WWQ2"/>
<dbReference type="EMBL" id="GFAC01007729">
    <property type="protein sequence ID" value="JAT91459.1"/>
    <property type="molecule type" value="mRNA"/>
</dbReference>
<sequence>FAFSVTGWTTDLSQCKISSDSVWRYLNCVAPTVRQAHCDWSLKEEGYVMNAMLNINTADAELGLVRAACKPSMRAGVYTVSAWYLRASGDIAGAHCECVAG</sequence>